<name>A0ACB8ZMF6_CICIN</name>
<evidence type="ECO:0000313" key="1">
    <source>
        <dbReference type="EMBL" id="KAI3698987.1"/>
    </source>
</evidence>
<reference evidence="2" key="1">
    <citation type="journal article" date="2022" name="Mol. Ecol. Resour.">
        <title>The genomes of chicory, endive, great burdock and yacon provide insights into Asteraceae palaeo-polyploidization history and plant inulin production.</title>
        <authorList>
            <person name="Fan W."/>
            <person name="Wang S."/>
            <person name="Wang H."/>
            <person name="Wang A."/>
            <person name="Jiang F."/>
            <person name="Liu H."/>
            <person name="Zhao H."/>
            <person name="Xu D."/>
            <person name="Zhang Y."/>
        </authorList>
    </citation>
    <scope>NUCLEOTIDE SEQUENCE [LARGE SCALE GENOMIC DNA]</scope>
    <source>
        <strain evidence="2">cv. Punajuju</strain>
    </source>
</reference>
<sequence length="214" mass="24200">MAQPACDMVMTWLTSGGHVELPLLVGQNLNEKITVIKEMEDAMFFGQQLPQRNPEAFNKPAATLLVLEILNYRLFSFYRNEQFATKPKTKAEGTVIHQCTQLLSPSDDPTYVMTYIGHSFPQHRQYLCAGAWVLMRGHSKNINTANMGRVLGEFSPEEVTANVYIMVDVLLCNIQMDLKHGLSLQEPETPVHSKRNPERQKKIRAKHGALASFI</sequence>
<organism evidence="1 2">
    <name type="scientific">Cichorium intybus</name>
    <name type="common">Chicory</name>
    <dbReference type="NCBI Taxonomy" id="13427"/>
    <lineage>
        <taxon>Eukaryota</taxon>
        <taxon>Viridiplantae</taxon>
        <taxon>Streptophyta</taxon>
        <taxon>Embryophyta</taxon>
        <taxon>Tracheophyta</taxon>
        <taxon>Spermatophyta</taxon>
        <taxon>Magnoliopsida</taxon>
        <taxon>eudicotyledons</taxon>
        <taxon>Gunneridae</taxon>
        <taxon>Pentapetalae</taxon>
        <taxon>asterids</taxon>
        <taxon>campanulids</taxon>
        <taxon>Asterales</taxon>
        <taxon>Asteraceae</taxon>
        <taxon>Cichorioideae</taxon>
        <taxon>Cichorieae</taxon>
        <taxon>Cichoriinae</taxon>
        <taxon>Cichorium</taxon>
    </lineage>
</organism>
<proteinExistence type="predicted"/>
<accession>A0ACB8ZMF6</accession>
<evidence type="ECO:0000313" key="2">
    <source>
        <dbReference type="Proteomes" id="UP001055811"/>
    </source>
</evidence>
<dbReference type="EMBL" id="CM042016">
    <property type="protein sequence ID" value="KAI3698987.1"/>
    <property type="molecule type" value="Genomic_DNA"/>
</dbReference>
<dbReference type="Proteomes" id="UP001055811">
    <property type="component" value="Linkage Group LG08"/>
</dbReference>
<keyword evidence="2" id="KW-1185">Reference proteome</keyword>
<comment type="caution">
    <text evidence="1">The sequence shown here is derived from an EMBL/GenBank/DDBJ whole genome shotgun (WGS) entry which is preliminary data.</text>
</comment>
<protein>
    <submittedName>
        <fullName evidence="1">Uncharacterized protein</fullName>
    </submittedName>
</protein>
<reference evidence="1 2" key="2">
    <citation type="journal article" date="2022" name="Mol. Ecol. Resour.">
        <title>The genomes of chicory, endive, great burdock and yacon provide insights into Asteraceae paleo-polyploidization history and plant inulin production.</title>
        <authorList>
            <person name="Fan W."/>
            <person name="Wang S."/>
            <person name="Wang H."/>
            <person name="Wang A."/>
            <person name="Jiang F."/>
            <person name="Liu H."/>
            <person name="Zhao H."/>
            <person name="Xu D."/>
            <person name="Zhang Y."/>
        </authorList>
    </citation>
    <scope>NUCLEOTIDE SEQUENCE [LARGE SCALE GENOMIC DNA]</scope>
    <source>
        <strain evidence="2">cv. Punajuju</strain>
        <tissue evidence="1">Leaves</tissue>
    </source>
</reference>
<gene>
    <name evidence="1" type="ORF">L2E82_42945</name>
</gene>